<protein>
    <submittedName>
        <fullName evidence="3">PilZ domain-containing protein</fullName>
    </submittedName>
</protein>
<dbReference type="SUPFAM" id="SSF141371">
    <property type="entry name" value="PilZ domain-like"/>
    <property type="match status" value="1"/>
</dbReference>
<dbReference type="Proteomes" id="UP000266693">
    <property type="component" value="Unassembled WGS sequence"/>
</dbReference>
<dbReference type="AlphaFoldDB" id="A0A396RW19"/>
<feature type="domain" description="PilZ" evidence="2">
    <location>
        <begin position="70"/>
        <end position="154"/>
    </location>
</feature>
<dbReference type="Pfam" id="PF07238">
    <property type="entry name" value="PilZ"/>
    <property type="match status" value="1"/>
</dbReference>
<reference evidence="3 4" key="1">
    <citation type="submission" date="2018-08" db="EMBL/GenBank/DDBJ databases">
        <title>The multiple taxonomic identification of Sphingomonas gilva.</title>
        <authorList>
            <person name="Zhu D."/>
            <person name="Zheng S."/>
        </authorList>
    </citation>
    <scope>NUCLEOTIDE SEQUENCE [LARGE SCALE GENOMIC DNA]</scope>
    <source>
        <strain evidence="3 4">ZDH117</strain>
    </source>
</reference>
<evidence type="ECO:0000313" key="3">
    <source>
        <dbReference type="EMBL" id="RHW18663.1"/>
    </source>
</evidence>
<dbReference type="EMBL" id="QWLV01000001">
    <property type="protein sequence ID" value="RHW18663.1"/>
    <property type="molecule type" value="Genomic_DNA"/>
</dbReference>
<feature type="region of interest" description="Disordered" evidence="1">
    <location>
        <begin position="12"/>
        <end position="54"/>
    </location>
</feature>
<feature type="compositionally biased region" description="Low complexity" evidence="1">
    <location>
        <begin position="12"/>
        <end position="22"/>
    </location>
</feature>
<sequence length="160" mass="17073">MGLSSCLSEAAALAQARASGPAPSHRSDGGVKHFSAGNGQEEARIGPPDSRGERWVNVSAARQDKIDRPRGEPRVKLFRLARLRHGDALLRAHLLDISPSGARMHCAADLKPGQLVALIVDERPIPAVVLRAGGGRIGLRFGVRLDEDRLRRIAAEIGSA</sequence>
<dbReference type="InterPro" id="IPR009875">
    <property type="entry name" value="PilZ_domain"/>
</dbReference>
<evidence type="ECO:0000256" key="1">
    <source>
        <dbReference type="SAM" id="MobiDB-lite"/>
    </source>
</evidence>
<evidence type="ECO:0000259" key="2">
    <source>
        <dbReference type="Pfam" id="PF07238"/>
    </source>
</evidence>
<dbReference type="GO" id="GO:0035438">
    <property type="term" value="F:cyclic-di-GMP binding"/>
    <property type="evidence" value="ECO:0007669"/>
    <property type="project" value="InterPro"/>
</dbReference>
<organism evidence="3 4">
    <name type="scientific">Sphingomonas gilva</name>
    <dbReference type="NCBI Taxonomy" id="2305907"/>
    <lineage>
        <taxon>Bacteria</taxon>
        <taxon>Pseudomonadati</taxon>
        <taxon>Pseudomonadota</taxon>
        <taxon>Alphaproteobacteria</taxon>
        <taxon>Sphingomonadales</taxon>
        <taxon>Sphingomonadaceae</taxon>
        <taxon>Sphingomonas</taxon>
    </lineage>
</organism>
<gene>
    <name evidence="3" type="ORF">D1610_00370</name>
</gene>
<evidence type="ECO:0000313" key="4">
    <source>
        <dbReference type="Proteomes" id="UP000266693"/>
    </source>
</evidence>
<accession>A0A396RW19</accession>
<proteinExistence type="predicted"/>
<name>A0A396RW19_9SPHN</name>
<comment type="caution">
    <text evidence="3">The sequence shown here is derived from an EMBL/GenBank/DDBJ whole genome shotgun (WGS) entry which is preliminary data.</text>
</comment>
<keyword evidence="4" id="KW-1185">Reference proteome</keyword>